<dbReference type="InterPro" id="IPR036237">
    <property type="entry name" value="Xyl_isomerase-like_sf"/>
</dbReference>
<dbReference type="InterPro" id="IPR050312">
    <property type="entry name" value="IolE/XylAMocC-like"/>
</dbReference>
<dbReference type="AlphaFoldDB" id="A0A158HQ66"/>
<dbReference type="SUPFAM" id="SSF51658">
    <property type="entry name" value="Xylose isomerase-like"/>
    <property type="match status" value="1"/>
</dbReference>
<keyword evidence="2" id="KW-0378">Hydrolase</keyword>
<dbReference type="Pfam" id="PF01261">
    <property type="entry name" value="AP_endonuc_2"/>
    <property type="match status" value="1"/>
</dbReference>
<accession>A0A158HQ66</accession>
<name>A0A158HQ66_CABSO</name>
<evidence type="ECO:0000259" key="1">
    <source>
        <dbReference type="Pfam" id="PF01261"/>
    </source>
</evidence>
<protein>
    <submittedName>
        <fullName evidence="2">AP endonuclease, family 2 domain protein</fullName>
    </submittedName>
</protein>
<sequence length="283" mass="31228">MRNLKGRLDLCSINTATLGHREPLSRTIDRIASAGFGGIAPWRHEVEKVNVAEVAKQIKALDLTVTGYCRSTYLPAATRAQFDANIDDNKAALRDAATLGARCFVMVVGGLPEGSRDLRGARAQVSDGIAELLETAREFGVPLALEPLHPMYAADRAVINTLAQALDICDALDPERSGFLGAAVDAYHCWWDPTLQAPIAAAGRNERILAFHVCDWLRETRDLLLDRGMMGDGVVDLSALRERVERNGYDGLVEVEIFSKENWWRRDPDDVLRVCAERLQTVC</sequence>
<keyword evidence="2" id="KW-0540">Nuclease</keyword>
<evidence type="ECO:0000313" key="3">
    <source>
        <dbReference type="Proteomes" id="UP000054893"/>
    </source>
</evidence>
<evidence type="ECO:0000313" key="2">
    <source>
        <dbReference type="EMBL" id="SAL46446.1"/>
    </source>
</evidence>
<feature type="domain" description="Xylose isomerase-like TIM barrel" evidence="1">
    <location>
        <begin position="28"/>
        <end position="269"/>
    </location>
</feature>
<dbReference type="InterPro" id="IPR013022">
    <property type="entry name" value="Xyl_isomerase-like_TIM-brl"/>
</dbReference>
<dbReference type="OrthoDB" id="9787068at2"/>
<reference evidence="2 3" key="1">
    <citation type="submission" date="2016-01" db="EMBL/GenBank/DDBJ databases">
        <authorList>
            <person name="Oliw E.H."/>
        </authorList>
    </citation>
    <scope>NUCLEOTIDE SEQUENCE [LARGE SCALE GENOMIC DNA]</scope>
    <source>
        <strain evidence="2">LMG 22029</strain>
    </source>
</reference>
<dbReference type="RefSeq" id="WP_060857934.1">
    <property type="nucleotide sequence ID" value="NZ_FCOC02000019.1"/>
</dbReference>
<organism evidence="2 3">
    <name type="scientific">Caballeronia sordidicola</name>
    <name type="common">Burkholderia sordidicola</name>
    <dbReference type="NCBI Taxonomy" id="196367"/>
    <lineage>
        <taxon>Bacteria</taxon>
        <taxon>Pseudomonadati</taxon>
        <taxon>Pseudomonadota</taxon>
        <taxon>Betaproteobacteria</taxon>
        <taxon>Burkholderiales</taxon>
        <taxon>Burkholderiaceae</taxon>
        <taxon>Caballeronia</taxon>
    </lineage>
</organism>
<proteinExistence type="predicted"/>
<gene>
    <name evidence="2" type="ORF">AWB64_04893</name>
</gene>
<dbReference type="PANTHER" id="PTHR12110:SF52">
    <property type="entry name" value="XYLOSE ISOMERASE"/>
    <property type="match status" value="1"/>
</dbReference>
<dbReference type="EMBL" id="FCOC02000019">
    <property type="protein sequence ID" value="SAL46446.1"/>
    <property type="molecule type" value="Genomic_DNA"/>
</dbReference>
<dbReference type="Gene3D" id="3.20.20.150">
    <property type="entry name" value="Divalent-metal-dependent TIM barrel enzymes"/>
    <property type="match status" value="1"/>
</dbReference>
<dbReference type="GO" id="GO:0004519">
    <property type="term" value="F:endonuclease activity"/>
    <property type="evidence" value="ECO:0007669"/>
    <property type="project" value="UniProtKB-KW"/>
</dbReference>
<keyword evidence="2" id="KW-0255">Endonuclease</keyword>
<dbReference type="Proteomes" id="UP000054893">
    <property type="component" value="Unassembled WGS sequence"/>
</dbReference>
<dbReference type="PANTHER" id="PTHR12110">
    <property type="entry name" value="HYDROXYPYRUVATE ISOMERASE"/>
    <property type="match status" value="1"/>
</dbReference>